<dbReference type="AlphaFoldDB" id="A0A7I3ZS41"/>
<reference evidence="1 2" key="2">
    <citation type="journal article" date="2018" name="Plant J.">
        <title>The Physcomitrella patens chromosome-scale assembly reveals moss genome structure and evolution.</title>
        <authorList>
            <person name="Lang D."/>
            <person name="Ullrich K.K."/>
            <person name="Murat F."/>
            <person name="Fuchs J."/>
            <person name="Jenkins J."/>
            <person name="Haas F.B."/>
            <person name="Piednoel M."/>
            <person name="Gundlach H."/>
            <person name="Van Bel M."/>
            <person name="Meyberg R."/>
            <person name="Vives C."/>
            <person name="Morata J."/>
            <person name="Symeonidi A."/>
            <person name="Hiss M."/>
            <person name="Muchero W."/>
            <person name="Kamisugi Y."/>
            <person name="Saleh O."/>
            <person name="Blanc G."/>
            <person name="Decker E.L."/>
            <person name="van Gessel N."/>
            <person name="Grimwood J."/>
            <person name="Hayes R.D."/>
            <person name="Graham S.W."/>
            <person name="Gunter L.E."/>
            <person name="McDaniel S.F."/>
            <person name="Hoernstein S.N.W."/>
            <person name="Larsson A."/>
            <person name="Li F.W."/>
            <person name="Perroud P.F."/>
            <person name="Phillips J."/>
            <person name="Ranjan P."/>
            <person name="Rokshar D.S."/>
            <person name="Rothfels C.J."/>
            <person name="Schneider L."/>
            <person name="Shu S."/>
            <person name="Stevenson D.W."/>
            <person name="Thummler F."/>
            <person name="Tillich M."/>
            <person name="Villarreal Aguilar J.C."/>
            <person name="Widiez T."/>
            <person name="Wong G.K."/>
            <person name="Wymore A."/>
            <person name="Zhang Y."/>
            <person name="Zimmer A.D."/>
            <person name="Quatrano R.S."/>
            <person name="Mayer K.F.X."/>
            <person name="Goodstein D."/>
            <person name="Casacuberta J.M."/>
            <person name="Vandepoele K."/>
            <person name="Reski R."/>
            <person name="Cuming A.C."/>
            <person name="Tuskan G.A."/>
            <person name="Maumus F."/>
            <person name="Salse J."/>
            <person name="Schmutz J."/>
            <person name="Rensing S.A."/>
        </authorList>
    </citation>
    <scope>NUCLEOTIDE SEQUENCE [LARGE SCALE GENOMIC DNA]</scope>
    <source>
        <strain evidence="1 2">cv. Gransden 2004</strain>
    </source>
</reference>
<dbReference type="Proteomes" id="UP000006727">
    <property type="component" value="Chromosome 1"/>
</dbReference>
<evidence type="ECO:0000313" key="2">
    <source>
        <dbReference type="Proteomes" id="UP000006727"/>
    </source>
</evidence>
<keyword evidence="2" id="KW-1185">Reference proteome</keyword>
<evidence type="ECO:0000313" key="1">
    <source>
        <dbReference type="EnsemblPlants" id="PAC:32968177.CDS.1"/>
    </source>
</evidence>
<proteinExistence type="predicted"/>
<dbReference type="EnsemblPlants" id="Pp3c1_17950V3.1">
    <property type="protein sequence ID" value="PAC:32968177.CDS.1"/>
    <property type="gene ID" value="Pp3c1_17950"/>
</dbReference>
<accession>A0A7I3ZS41</accession>
<protein>
    <submittedName>
        <fullName evidence="1">Uncharacterized protein</fullName>
    </submittedName>
</protein>
<organism evidence="1 2">
    <name type="scientific">Physcomitrium patens</name>
    <name type="common">Spreading-leaved earth moss</name>
    <name type="synonym">Physcomitrella patens</name>
    <dbReference type="NCBI Taxonomy" id="3218"/>
    <lineage>
        <taxon>Eukaryota</taxon>
        <taxon>Viridiplantae</taxon>
        <taxon>Streptophyta</taxon>
        <taxon>Embryophyta</taxon>
        <taxon>Bryophyta</taxon>
        <taxon>Bryophytina</taxon>
        <taxon>Bryopsida</taxon>
        <taxon>Funariidae</taxon>
        <taxon>Funariales</taxon>
        <taxon>Funariaceae</taxon>
        <taxon>Physcomitrium</taxon>
    </lineage>
</organism>
<dbReference type="EMBL" id="ABEU02000001">
    <property type="status" value="NOT_ANNOTATED_CDS"/>
    <property type="molecule type" value="Genomic_DNA"/>
</dbReference>
<dbReference type="Gramene" id="Pp3c1_17950V3.1">
    <property type="protein sequence ID" value="PAC:32968177.CDS.1"/>
    <property type="gene ID" value="Pp3c1_17950"/>
</dbReference>
<dbReference type="InParanoid" id="A0A7I3ZS41"/>
<sequence length="89" mass="10073">SPRHHIFFELPLPRAHPLPRPILDRCCCCLGALAVFHSSDPNFPFSIKGTYHRCWGGPLARSLWRLECDVKSARGIWRTGYIARVASAD</sequence>
<name>A0A7I3ZS41_PHYPA</name>
<reference evidence="1" key="3">
    <citation type="submission" date="2020-12" db="UniProtKB">
        <authorList>
            <consortium name="EnsemblPlants"/>
        </authorList>
    </citation>
    <scope>IDENTIFICATION</scope>
</reference>
<reference evidence="1 2" key="1">
    <citation type="journal article" date="2008" name="Science">
        <title>The Physcomitrella genome reveals evolutionary insights into the conquest of land by plants.</title>
        <authorList>
            <person name="Rensing S."/>
            <person name="Lang D."/>
            <person name="Zimmer A."/>
            <person name="Terry A."/>
            <person name="Salamov A."/>
            <person name="Shapiro H."/>
            <person name="Nishiyama T."/>
            <person name="Perroud P.-F."/>
            <person name="Lindquist E."/>
            <person name="Kamisugi Y."/>
            <person name="Tanahashi T."/>
            <person name="Sakakibara K."/>
            <person name="Fujita T."/>
            <person name="Oishi K."/>
            <person name="Shin-I T."/>
            <person name="Kuroki Y."/>
            <person name="Toyoda A."/>
            <person name="Suzuki Y."/>
            <person name="Hashimoto A."/>
            <person name="Yamaguchi K."/>
            <person name="Sugano A."/>
            <person name="Kohara Y."/>
            <person name="Fujiyama A."/>
            <person name="Anterola A."/>
            <person name="Aoki S."/>
            <person name="Ashton N."/>
            <person name="Barbazuk W.B."/>
            <person name="Barker E."/>
            <person name="Bennetzen J."/>
            <person name="Bezanilla M."/>
            <person name="Blankenship R."/>
            <person name="Cho S.H."/>
            <person name="Dutcher S."/>
            <person name="Estelle M."/>
            <person name="Fawcett J.A."/>
            <person name="Gundlach H."/>
            <person name="Hanada K."/>
            <person name="Heyl A."/>
            <person name="Hicks K.A."/>
            <person name="Hugh J."/>
            <person name="Lohr M."/>
            <person name="Mayer K."/>
            <person name="Melkozernov A."/>
            <person name="Murata T."/>
            <person name="Nelson D."/>
            <person name="Pils B."/>
            <person name="Prigge M."/>
            <person name="Reiss B."/>
            <person name="Renner T."/>
            <person name="Rombauts S."/>
            <person name="Rushton P."/>
            <person name="Sanderfoot A."/>
            <person name="Schween G."/>
            <person name="Shiu S.-H."/>
            <person name="Stueber K."/>
            <person name="Theodoulou F.L."/>
            <person name="Tu H."/>
            <person name="Van de Peer Y."/>
            <person name="Verrier P.J."/>
            <person name="Waters E."/>
            <person name="Wood A."/>
            <person name="Yang L."/>
            <person name="Cove D."/>
            <person name="Cuming A."/>
            <person name="Hasebe M."/>
            <person name="Lucas S."/>
            <person name="Mishler D.B."/>
            <person name="Reski R."/>
            <person name="Grigoriev I."/>
            <person name="Quatrano R.S."/>
            <person name="Boore J.L."/>
        </authorList>
    </citation>
    <scope>NUCLEOTIDE SEQUENCE [LARGE SCALE GENOMIC DNA]</scope>
    <source>
        <strain evidence="1 2">cv. Gransden 2004</strain>
    </source>
</reference>